<keyword evidence="2" id="KW-1185">Reference proteome</keyword>
<dbReference type="Proteomes" id="UP001500547">
    <property type="component" value="Unassembled WGS sequence"/>
</dbReference>
<reference evidence="2" key="1">
    <citation type="journal article" date="2019" name="Int. J. Syst. Evol. Microbiol.">
        <title>The Global Catalogue of Microorganisms (GCM) 10K type strain sequencing project: providing services to taxonomists for standard genome sequencing and annotation.</title>
        <authorList>
            <consortium name="The Broad Institute Genomics Platform"/>
            <consortium name="The Broad Institute Genome Sequencing Center for Infectious Disease"/>
            <person name="Wu L."/>
            <person name="Ma J."/>
        </authorList>
    </citation>
    <scope>NUCLEOTIDE SEQUENCE [LARGE SCALE GENOMIC DNA]</scope>
    <source>
        <strain evidence="2">JCM 18715</strain>
    </source>
</reference>
<name>A0ABP9QHU9_9RHOO</name>
<evidence type="ECO:0000313" key="2">
    <source>
        <dbReference type="Proteomes" id="UP001500547"/>
    </source>
</evidence>
<protein>
    <submittedName>
        <fullName evidence="1">Uncharacterized protein</fullName>
    </submittedName>
</protein>
<proteinExistence type="predicted"/>
<sequence>MCFQRKFLAVPESDLVVAGTGHSGFINGWFQHLQANYGRATIDELDAYASSIFRESVQAEGGLSGLTATIYHFGYSTQEERYIGYAYRSEQNFRSDRIQQDALGFKPVVPVTLNGNIRFPDSLIEIILEQQRQDRLLPLAERVGIGGEIEFVVMSERTIHVETVHRFSSYEAESIHIEQRTDA</sequence>
<organism evidence="1 2">
    <name type="scientific">Viridibacterium curvum</name>
    <dbReference type="NCBI Taxonomy" id="1101404"/>
    <lineage>
        <taxon>Bacteria</taxon>
        <taxon>Pseudomonadati</taxon>
        <taxon>Pseudomonadota</taxon>
        <taxon>Betaproteobacteria</taxon>
        <taxon>Rhodocyclales</taxon>
        <taxon>Rhodocyclaceae</taxon>
        <taxon>Viridibacterium</taxon>
    </lineage>
</organism>
<gene>
    <name evidence="1" type="ORF">GCM10025770_12660</name>
</gene>
<evidence type="ECO:0000313" key="1">
    <source>
        <dbReference type="EMBL" id="GAA5162199.1"/>
    </source>
</evidence>
<accession>A0ABP9QHU9</accession>
<dbReference type="EMBL" id="BAABLD010000005">
    <property type="protein sequence ID" value="GAA5162199.1"/>
    <property type="molecule type" value="Genomic_DNA"/>
</dbReference>
<comment type="caution">
    <text evidence="1">The sequence shown here is derived from an EMBL/GenBank/DDBJ whole genome shotgun (WGS) entry which is preliminary data.</text>
</comment>